<dbReference type="Pfam" id="PF21780">
    <property type="entry name" value="DUF6875"/>
    <property type="match status" value="1"/>
</dbReference>
<name>A0ABS6B7X8_9NOCA</name>
<dbReference type="Proteomes" id="UP000733379">
    <property type="component" value="Unassembled WGS sequence"/>
</dbReference>
<keyword evidence="3" id="KW-1185">Reference proteome</keyword>
<accession>A0ABS6B7X8</accession>
<evidence type="ECO:0000313" key="2">
    <source>
        <dbReference type="EMBL" id="MBU3066397.1"/>
    </source>
</evidence>
<dbReference type="RefSeq" id="WP_215922470.1">
    <property type="nucleotide sequence ID" value="NZ_JAHKNI010000014.1"/>
</dbReference>
<dbReference type="InterPro" id="IPR049240">
    <property type="entry name" value="DUF6875"/>
</dbReference>
<gene>
    <name evidence="2" type="ORF">KO481_33360</name>
</gene>
<protein>
    <recommendedName>
        <fullName evidence="1">DUF6875 domain-containing protein</fullName>
    </recommendedName>
</protein>
<sequence length="224" mass="25260">MNTTEEFIGSRSSVIPTRLFAVEPGTRADEHPRAEELRRWTVEYLCQPHPDLGRPGPVCPYTGRAVAGRYLWAAFIDGDEIDRTFITAVVDDMNDLFPQLPPEHQPESGLKAVLSVFPDLTRYDDLEAVQHSQKTKFVRQGLMLGQFYPGCTVAGLHNPHFPALDSPLPLLAVRHMAPTDFAFLETRPEWVEPYLEIFAPDIPSFLSHYLAGKLVERHEGPPEN</sequence>
<evidence type="ECO:0000259" key="1">
    <source>
        <dbReference type="Pfam" id="PF21780"/>
    </source>
</evidence>
<proteinExistence type="predicted"/>
<dbReference type="EMBL" id="JAHKNI010000014">
    <property type="protein sequence ID" value="MBU3066397.1"/>
    <property type="molecule type" value="Genomic_DNA"/>
</dbReference>
<feature type="domain" description="DUF6875" evidence="1">
    <location>
        <begin position="35"/>
        <end position="205"/>
    </location>
</feature>
<reference evidence="2 3" key="1">
    <citation type="submission" date="2021-06" db="EMBL/GenBank/DDBJ databases">
        <title>Actinomycetes sequencing.</title>
        <authorList>
            <person name="Shan Q."/>
        </authorList>
    </citation>
    <scope>NUCLEOTIDE SEQUENCE [LARGE SCALE GENOMIC DNA]</scope>
    <source>
        <strain evidence="2 3">NEAU-G5</strain>
    </source>
</reference>
<organism evidence="2 3">
    <name type="scientific">Nocardia albiluteola</name>
    <dbReference type="NCBI Taxonomy" id="2842303"/>
    <lineage>
        <taxon>Bacteria</taxon>
        <taxon>Bacillati</taxon>
        <taxon>Actinomycetota</taxon>
        <taxon>Actinomycetes</taxon>
        <taxon>Mycobacteriales</taxon>
        <taxon>Nocardiaceae</taxon>
        <taxon>Nocardia</taxon>
    </lineage>
</organism>
<comment type="caution">
    <text evidence="2">The sequence shown here is derived from an EMBL/GenBank/DDBJ whole genome shotgun (WGS) entry which is preliminary data.</text>
</comment>
<evidence type="ECO:0000313" key="3">
    <source>
        <dbReference type="Proteomes" id="UP000733379"/>
    </source>
</evidence>